<protein>
    <submittedName>
        <fullName evidence="3">Uncharacterized protein</fullName>
    </submittedName>
</protein>
<dbReference type="AlphaFoldDB" id="A0AAD4IZN0"/>
<evidence type="ECO:0000256" key="2">
    <source>
        <dbReference type="SAM" id="MobiDB-lite"/>
    </source>
</evidence>
<comment type="caution">
    <text evidence="3">The sequence shown here is derived from an EMBL/GenBank/DDBJ whole genome shotgun (WGS) entry which is preliminary data.</text>
</comment>
<sequence length="145" mass="16693">MAEGKHHHLFNRHKEEEETVDAVTYSETAYRVDGPGQFYENTEAVSYASVDKKNDYEKYEEEEKHHKKKEHLGEMGAMAAGAFALYEKHEAKKDPENKHRHKIEEEVAAAAAVGAGGFAFHEHHDKKEAKEEEERAEGKKHHHLF</sequence>
<dbReference type="Pfam" id="PF02496">
    <property type="entry name" value="ABA_WDS"/>
    <property type="match status" value="1"/>
</dbReference>
<comment type="similarity">
    <text evidence="1">Belongs to the abscisic acid and water stress-induced protein family.</text>
</comment>
<gene>
    <name evidence="3" type="ORF">C2S53_004072</name>
</gene>
<evidence type="ECO:0000313" key="4">
    <source>
        <dbReference type="Proteomes" id="UP001190926"/>
    </source>
</evidence>
<feature type="region of interest" description="Disordered" evidence="2">
    <location>
        <begin position="121"/>
        <end position="145"/>
    </location>
</feature>
<reference evidence="3 4" key="1">
    <citation type="journal article" date="2021" name="Nat. Commun.">
        <title>Incipient diploidization of the medicinal plant Perilla within 10,000 years.</title>
        <authorList>
            <person name="Zhang Y."/>
            <person name="Shen Q."/>
            <person name="Leng L."/>
            <person name="Zhang D."/>
            <person name="Chen S."/>
            <person name="Shi Y."/>
            <person name="Ning Z."/>
            <person name="Chen S."/>
        </authorList>
    </citation>
    <scope>NUCLEOTIDE SEQUENCE [LARGE SCALE GENOMIC DNA]</scope>
    <source>
        <strain evidence="4">cv. PC099</strain>
    </source>
</reference>
<evidence type="ECO:0000256" key="1">
    <source>
        <dbReference type="ARBA" id="ARBA00007160"/>
    </source>
</evidence>
<dbReference type="PANTHER" id="PTHR33801">
    <property type="entry name" value="ABSCISIC STRESS-RIPENING PROTEIN 5"/>
    <property type="match status" value="1"/>
</dbReference>
<organism evidence="3 4">
    <name type="scientific">Perilla frutescens var. hirtella</name>
    <name type="common">Perilla citriodora</name>
    <name type="synonym">Perilla setoyensis</name>
    <dbReference type="NCBI Taxonomy" id="608512"/>
    <lineage>
        <taxon>Eukaryota</taxon>
        <taxon>Viridiplantae</taxon>
        <taxon>Streptophyta</taxon>
        <taxon>Embryophyta</taxon>
        <taxon>Tracheophyta</taxon>
        <taxon>Spermatophyta</taxon>
        <taxon>Magnoliopsida</taxon>
        <taxon>eudicotyledons</taxon>
        <taxon>Gunneridae</taxon>
        <taxon>Pentapetalae</taxon>
        <taxon>asterids</taxon>
        <taxon>lamiids</taxon>
        <taxon>Lamiales</taxon>
        <taxon>Lamiaceae</taxon>
        <taxon>Nepetoideae</taxon>
        <taxon>Elsholtzieae</taxon>
        <taxon>Perilla</taxon>
    </lineage>
</organism>
<keyword evidence="4" id="KW-1185">Reference proteome</keyword>
<dbReference type="InterPro" id="IPR003496">
    <property type="entry name" value="ABA_WDS"/>
</dbReference>
<feature type="compositionally biased region" description="Basic and acidic residues" evidence="2">
    <location>
        <begin position="121"/>
        <end position="137"/>
    </location>
</feature>
<accession>A0AAD4IZN0</accession>
<feature type="compositionally biased region" description="Basic residues" evidence="2">
    <location>
        <begin position="1"/>
        <end position="11"/>
    </location>
</feature>
<feature type="region of interest" description="Disordered" evidence="2">
    <location>
        <begin position="1"/>
        <end position="20"/>
    </location>
</feature>
<evidence type="ECO:0000313" key="3">
    <source>
        <dbReference type="EMBL" id="KAH6824106.1"/>
    </source>
</evidence>
<name>A0AAD4IZN0_PERFH</name>
<proteinExistence type="inferred from homology"/>
<dbReference type="EMBL" id="SDAM02000517">
    <property type="protein sequence ID" value="KAH6824106.1"/>
    <property type="molecule type" value="Genomic_DNA"/>
</dbReference>
<dbReference type="Proteomes" id="UP001190926">
    <property type="component" value="Unassembled WGS sequence"/>
</dbReference>